<sequence>MKITKVEAVPVCVPRLKTMKAFGGTITASDFAIVFIDTDEGLQGLGEISMNVDRNGRSLSRDVNEIFAPLLIGQDPLQVHRLSTLIDKTILGSGAAKSGVEMALMDLAGKALNAPVYQLLGGKCRDEVSVTWGFPYGNPEETAEEALEWVEKGFMHLKFKVGRPGTGLDQATLHAVRKRVGNGPTIRVDANTAYSSPLEAVQEIIRMEEFGLLLVEQPVEGRRIDFMAQIRQRITTPLMADESMYHWKDAVELAKWEAADVLSIYISESGGVLSAWKAFAIAEAAGMPGLIGSQCEMGIATAAQLHLAVSIPEMKYASDITGPLRYPDTLVEQRFEYRNGFVKPPEGIGLGVTLDREKFNYYRSDR</sequence>
<dbReference type="Pfam" id="PF02746">
    <property type="entry name" value="MR_MLE_N"/>
    <property type="match status" value="1"/>
</dbReference>
<evidence type="ECO:0000259" key="3">
    <source>
        <dbReference type="SMART" id="SM00922"/>
    </source>
</evidence>
<dbReference type="Gene3D" id="3.30.390.10">
    <property type="entry name" value="Enolase-like, N-terminal domain"/>
    <property type="match status" value="1"/>
</dbReference>
<dbReference type="SMART" id="SM00922">
    <property type="entry name" value="MR_MLE"/>
    <property type="match status" value="1"/>
</dbReference>
<dbReference type="InterPro" id="IPR029065">
    <property type="entry name" value="Enolase_C-like"/>
</dbReference>
<dbReference type="PANTHER" id="PTHR48080:SF3">
    <property type="entry name" value="ENOLASE SUPERFAMILY MEMBER DDB_G0284701"/>
    <property type="match status" value="1"/>
</dbReference>
<dbReference type="InterPro" id="IPR013341">
    <property type="entry name" value="Mandelate_racemase_N_dom"/>
</dbReference>
<dbReference type="RefSeq" id="WP_379189119.1">
    <property type="nucleotide sequence ID" value="NZ_JBHSOW010000058.1"/>
</dbReference>
<dbReference type="InterPro" id="IPR036849">
    <property type="entry name" value="Enolase-like_C_sf"/>
</dbReference>
<dbReference type="SUPFAM" id="SSF51604">
    <property type="entry name" value="Enolase C-terminal domain-like"/>
    <property type="match status" value="1"/>
</dbReference>
<dbReference type="InterPro" id="IPR013342">
    <property type="entry name" value="Mandelate_racemase_C"/>
</dbReference>
<dbReference type="Pfam" id="PF13378">
    <property type="entry name" value="MR_MLE_C"/>
    <property type="match status" value="1"/>
</dbReference>
<dbReference type="InterPro" id="IPR029017">
    <property type="entry name" value="Enolase-like_N"/>
</dbReference>
<dbReference type="EMBL" id="JBHSOW010000058">
    <property type="protein sequence ID" value="MFC5650557.1"/>
    <property type="molecule type" value="Genomic_DNA"/>
</dbReference>
<gene>
    <name evidence="4" type="ORF">ACFPYJ_15780</name>
</gene>
<dbReference type="Gene3D" id="3.20.20.120">
    <property type="entry name" value="Enolase-like C-terminal domain"/>
    <property type="match status" value="1"/>
</dbReference>
<keyword evidence="2" id="KW-0479">Metal-binding</keyword>
<proteinExistence type="inferred from homology"/>
<evidence type="ECO:0000256" key="1">
    <source>
        <dbReference type="ARBA" id="ARBA00008031"/>
    </source>
</evidence>
<name>A0ABW0VXG8_9BACL</name>
<accession>A0ABW0VXG8</accession>
<keyword evidence="5" id="KW-1185">Reference proteome</keyword>
<dbReference type="SFLD" id="SFLDG00180">
    <property type="entry name" value="muconate_cycloisomerase"/>
    <property type="match status" value="1"/>
</dbReference>
<protein>
    <submittedName>
        <fullName evidence="4">Mandelate racemase/muconate lactonizing enzyme family protein</fullName>
    </submittedName>
</protein>
<evidence type="ECO:0000313" key="5">
    <source>
        <dbReference type="Proteomes" id="UP001596047"/>
    </source>
</evidence>
<dbReference type="InterPro" id="IPR018110">
    <property type="entry name" value="Mandel_Rmase/mucon_lact_enz_CS"/>
</dbReference>
<dbReference type="PANTHER" id="PTHR48080">
    <property type="entry name" value="D-GALACTONATE DEHYDRATASE-RELATED"/>
    <property type="match status" value="1"/>
</dbReference>
<dbReference type="SFLD" id="SFLDS00001">
    <property type="entry name" value="Enolase"/>
    <property type="match status" value="1"/>
</dbReference>
<dbReference type="PROSITE" id="PS00908">
    <property type="entry name" value="MR_MLE_1"/>
    <property type="match status" value="1"/>
</dbReference>
<evidence type="ECO:0000313" key="4">
    <source>
        <dbReference type="EMBL" id="MFC5650557.1"/>
    </source>
</evidence>
<comment type="caution">
    <text evidence="4">The sequence shown here is derived from an EMBL/GenBank/DDBJ whole genome shotgun (WGS) entry which is preliminary data.</text>
</comment>
<reference evidence="5" key="1">
    <citation type="journal article" date="2019" name="Int. J. Syst. Evol. Microbiol.">
        <title>The Global Catalogue of Microorganisms (GCM) 10K type strain sequencing project: providing services to taxonomists for standard genome sequencing and annotation.</title>
        <authorList>
            <consortium name="The Broad Institute Genomics Platform"/>
            <consortium name="The Broad Institute Genome Sequencing Center for Infectious Disease"/>
            <person name="Wu L."/>
            <person name="Ma J."/>
        </authorList>
    </citation>
    <scope>NUCLEOTIDE SEQUENCE [LARGE SCALE GENOMIC DNA]</scope>
    <source>
        <strain evidence="5">CGMCC 1.3240</strain>
    </source>
</reference>
<dbReference type="Proteomes" id="UP001596047">
    <property type="component" value="Unassembled WGS sequence"/>
</dbReference>
<dbReference type="SUPFAM" id="SSF54826">
    <property type="entry name" value="Enolase N-terminal domain-like"/>
    <property type="match status" value="1"/>
</dbReference>
<dbReference type="InterPro" id="IPR034593">
    <property type="entry name" value="DgoD-like"/>
</dbReference>
<organism evidence="4 5">
    <name type="scientific">Paenibacillus solisilvae</name>
    <dbReference type="NCBI Taxonomy" id="2486751"/>
    <lineage>
        <taxon>Bacteria</taxon>
        <taxon>Bacillati</taxon>
        <taxon>Bacillota</taxon>
        <taxon>Bacilli</taxon>
        <taxon>Bacillales</taxon>
        <taxon>Paenibacillaceae</taxon>
        <taxon>Paenibacillus</taxon>
    </lineage>
</organism>
<feature type="domain" description="Mandelate racemase/muconate lactonizing enzyme C-terminal" evidence="3">
    <location>
        <begin position="139"/>
        <end position="237"/>
    </location>
</feature>
<evidence type="ECO:0000256" key="2">
    <source>
        <dbReference type="ARBA" id="ARBA00022723"/>
    </source>
</evidence>
<comment type="similarity">
    <text evidence="1">Belongs to the mandelate racemase/muconate lactonizing enzyme family.</text>
</comment>